<dbReference type="InterPro" id="IPR015500">
    <property type="entry name" value="Peptidase_S8_subtilisin-rel"/>
</dbReference>
<keyword evidence="7" id="KW-0732">Signal</keyword>
<evidence type="ECO:0000259" key="8">
    <source>
        <dbReference type="Pfam" id="PF00082"/>
    </source>
</evidence>
<evidence type="ECO:0000256" key="2">
    <source>
        <dbReference type="ARBA" id="ARBA00022670"/>
    </source>
</evidence>
<keyword evidence="10" id="KW-1185">Reference proteome</keyword>
<evidence type="ECO:0000256" key="6">
    <source>
        <dbReference type="SAM" id="Phobius"/>
    </source>
</evidence>
<keyword evidence="4" id="KW-0720">Serine protease</keyword>
<comment type="similarity">
    <text evidence="1 5">Belongs to the peptidase S8 family.</text>
</comment>
<keyword evidence="3" id="KW-0378">Hydrolase</keyword>
<name>A0A418MP17_9ACTN</name>
<feature type="transmembrane region" description="Helical" evidence="6">
    <location>
        <begin position="344"/>
        <end position="366"/>
    </location>
</feature>
<feature type="signal peptide" evidence="7">
    <location>
        <begin position="1"/>
        <end position="24"/>
    </location>
</feature>
<keyword evidence="6" id="KW-0812">Transmembrane</keyword>
<gene>
    <name evidence="9" type="ORF">D2L64_23950</name>
</gene>
<keyword evidence="6" id="KW-1133">Transmembrane helix</keyword>
<evidence type="ECO:0000256" key="7">
    <source>
        <dbReference type="SAM" id="SignalP"/>
    </source>
</evidence>
<dbReference type="InterPro" id="IPR000209">
    <property type="entry name" value="Peptidase_S8/S53_dom"/>
</dbReference>
<dbReference type="AlphaFoldDB" id="A0A418MP17"/>
<dbReference type="Gene3D" id="3.40.50.200">
    <property type="entry name" value="Peptidase S8/S53 domain"/>
    <property type="match status" value="1"/>
</dbReference>
<dbReference type="EMBL" id="QXEC01000032">
    <property type="protein sequence ID" value="RIV33198.1"/>
    <property type="molecule type" value="Genomic_DNA"/>
</dbReference>
<feature type="domain" description="Peptidase S8/S53" evidence="8">
    <location>
        <begin position="68"/>
        <end position="296"/>
    </location>
</feature>
<dbReference type="InterPro" id="IPR036852">
    <property type="entry name" value="Peptidase_S8/S53_dom_sf"/>
</dbReference>
<comment type="caution">
    <text evidence="5">Lacks conserved residue(s) required for the propagation of feature annotation.</text>
</comment>
<reference evidence="9 10" key="1">
    <citation type="submission" date="2018-08" db="EMBL/GenBank/DDBJ databases">
        <title>Jishengella sp. nov., isolated from a root of Azadirachta indica A. Juss. var. siamensis Valenton.</title>
        <authorList>
            <person name="Kuncharoen N."/>
            <person name="Tanasupawat S."/>
            <person name="Kudo T."/>
            <person name="Ohkuma M."/>
        </authorList>
    </citation>
    <scope>NUCLEOTIDE SEQUENCE [LARGE SCALE GENOMIC DNA]</scope>
    <source>
        <strain evidence="9 10">AZ1-13</strain>
    </source>
</reference>
<organism evidence="9 10">
    <name type="scientific">Micromonospora radicis</name>
    <dbReference type="NCBI Taxonomy" id="1894971"/>
    <lineage>
        <taxon>Bacteria</taxon>
        <taxon>Bacillati</taxon>
        <taxon>Actinomycetota</taxon>
        <taxon>Actinomycetes</taxon>
        <taxon>Micromonosporales</taxon>
        <taxon>Micromonosporaceae</taxon>
        <taxon>Micromonospora</taxon>
    </lineage>
</organism>
<protein>
    <submittedName>
        <fullName evidence="9">Type VII secretion-associated serine protease mycosin</fullName>
    </submittedName>
</protein>
<dbReference type="PANTHER" id="PTHR43806">
    <property type="entry name" value="PEPTIDASE S8"/>
    <property type="match status" value="1"/>
</dbReference>
<feature type="chain" id="PRO_5019057824" evidence="7">
    <location>
        <begin position="25"/>
        <end position="377"/>
    </location>
</feature>
<dbReference type="Pfam" id="PF00082">
    <property type="entry name" value="Peptidase_S8"/>
    <property type="match status" value="1"/>
</dbReference>
<keyword evidence="2 9" id="KW-0645">Protease</keyword>
<dbReference type="GO" id="GO:0006508">
    <property type="term" value="P:proteolysis"/>
    <property type="evidence" value="ECO:0007669"/>
    <property type="project" value="UniProtKB-KW"/>
</dbReference>
<dbReference type="PANTHER" id="PTHR43806:SF11">
    <property type="entry name" value="CEREVISIN-RELATED"/>
    <property type="match status" value="1"/>
</dbReference>
<evidence type="ECO:0000256" key="3">
    <source>
        <dbReference type="ARBA" id="ARBA00022801"/>
    </source>
</evidence>
<dbReference type="Proteomes" id="UP000283832">
    <property type="component" value="Unassembled WGS sequence"/>
</dbReference>
<accession>A0A418MP17</accession>
<dbReference type="SUPFAM" id="SSF52743">
    <property type="entry name" value="Subtilisin-like"/>
    <property type="match status" value="1"/>
</dbReference>
<sequence length="377" mass="36964">MRLSGPAGMLALIMTVGGSVLVPAAETPPPLPAPDGRSCVGASPVQVATTSWPQGRMAPQLVWPLTQGQEVVVAIVDTGVSRAAPALAGAVRPGRDVLTGAPATDDCLGRGTALAGIVAARPALGSEMAGMAPAATVLPIRVVDANGRIPPGALAAGIRAAAAERATVILVGTGTSTDSGDLRAAVDAAVAADSLVVAAVTGADESARATYPAAYPQVLAVAAVGADGLPAGTDEVDLTAPAAGGHSIGPAGAGHYRVGGAAVAAAYVAGTAALVRSYHPGLRWSQVRDRLVSTAEPVVSSDVGTVDAYAAVSGVASAARSVPPPQAQPVRLPAPPGTDPAIRIAALAGSVLLGGAVVLAALVLTLRSARRRRPPWP</sequence>
<proteinExistence type="inferred from homology"/>
<keyword evidence="6" id="KW-0472">Membrane</keyword>
<dbReference type="PROSITE" id="PS51892">
    <property type="entry name" value="SUBTILASE"/>
    <property type="match status" value="1"/>
</dbReference>
<evidence type="ECO:0000313" key="10">
    <source>
        <dbReference type="Proteomes" id="UP000283832"/>
    </source>
</evidence>
<comment type="caution">
    <text evidence="9">The sequence shown here is derived from an EMBL/GenBank/DDBJ whole genome shotgun (WGS) entry which is preliminary data.</text>
</comment>
<dbReference type="GO" id="GO:0004252">
    <property type="term" value="F:serine-type endopeptidase activity"/>
    <property type="evidence" value="ECO:0007669"/>
    <property type="project" value="InterPro"/>
</dbReference>
<dbReference type="PRINTS" id="PR00723">
    <property type="entry name" value="SUBTILISIN"/>
</dbReference>
<evidence type="ECO:0000256" key="4">
    <source>
        <dbReference type="ARBA" id="ARBA00022825"/>
    </source>
</evidence>
<evidence type="ECO:0000256" key="1">
    <source>
        <dbReference type="ARBA" id="ARBA00011073"/>
    </source>
</evidence>
<dbReference type="InterPro" id="IPR050131">
    <property type="entry name" value="Peptidase_S8_subtilisin-like"/>
</dbReference>
<evidence type="ECO:0000313" key="9">
    <source>
        <dbReference type="EMBL" id="RIV33198.1"/>
    </source>
</evidence>
<evidence type="ECO:0000256" key="5">
    <source>
        <dbReference type="PROSITE-ProRule" id="PRU01240"/>
    </source>
</evidence>